<keyword evidence="1" id="KW-0418">Kinase</keyword>
<dbReference type="SUPFAM" id="SSF52540">
    <property type="entry name" value="P-loop containing nucleoside triphosphate hydrolases"/>
    <property type="match status" value="1"/>
</dbReference>
<name>A0A6M0CLD3_9FLAO</name>
<dbReference type="PANTHER" id="PTHR37816:SF1">
    <property type="entry name" value="TOXIN"/>
    <property type="match status" value="1"/>
</dbReference>
<dbReference type="Pfam" id="PF13238">
    <property type="entry name" value="AAA_18"/>
    <property type="match status" value="1"/>
</dbReference>
<dbReference type="Proteomes" id="UP000474296">
    <property type="component" value="Unassembled WGS sequence"/>
</dbReference>
<dbReference type="EMBL" id="JAABOQ010000002">
    <property type="protein sequence ID" value="NER16659.1"/>
    <property type="molecule type" value="Genomic_DNA"/>
</dbReference>
<dbReference type="Gene3D" id="3.40.50.300">
    <property type="entry name" value="P-loop containing nucleotide triphosphate hydrolases"/>
    <property type="match status" value="1"/>
</dbReference>
<evidence type="ECO:0000313" key="1">
    <source>
        <dbReference type="EMBL" id="NER16659.1"/>
    </source>
</evidence>
<keyword evidence="2" id="KW-1185">Reference proteome</keyword>
<protein>
    <submittedName>
        <fullName evidence="1">Adenylate kinase</fullName>
    </submittedName>
</protein>
<accession>A0A6M0CLD3</accession>
<dbReference type="PANTHER" id="PTHR37816">
    <property type="entry name" value="YALI0E33011P"/>
    <property type="match status" value="1"/>
</dbReference>
<sequence>MKNKKIIITGVSCSGKTTLGKKLAKTLGSPHVDLDDLHFLPDWVEKEPKQFINDVNVALGPLESWVVSGNYNSLMKDTIWQDASTIIWLNYPFGLVIHRFLMRTYRRVFLKEKCCGENYETLGRVFSSESIFIWILKTYSMRKRRMNEWRKGIFSNKKWVELTTPKQANALIKKYSI</sequence>
<dbReference type="RefSeq" id="WP_164030032.1">
    <property type="nucleotide sequence ID" value="NZ_JAABOQ010000002.1"/>
</dbReference>
<reference evidence="1 2" key="1">
    <citation type="submission" date="2020-01" db="EMBL/GenBank/DDBJ databases">
        <title>Spongiivirga citrea KCTC 32990T.</title>
        <authorList>
            <person name="Wang G."/>
        </authorList>
    </citation>
    <scope>NUCLEOTIDE SEQUENCE [LARGE SCALE GENOMIC DNA]</scope>
    <source>
        <strain evidence="1 2">KCTC 32990</strain>
    </source>
</reference>
<comment type="caution">
    <text evidence="1">The sequence shown here is derived from an EMBL/GenBank/DDBJ whole genome shotgun (WGS) entry which is preliminary data.</text>
</comment>
<organism evidence="1 2">
    <name type="scientific">Spongiivirga citrea</name>
    <dbReference type="NCBI Taxonomy" id="1481457"/>
    <lineage>
        <taxon>Bacteria</taxon>
        <taxon>Pseudomonadati</taxon>
        <taxon>Bacteroidota</taxon>
        <taxon>Flavobacteriia</taxon>
        <taxon>Flavobacteriales</taxon>
        <taxon>Flavobacteriaceae</taxon>
        <taxon>Spongiivirga</taxon>
    </lineage>
</organism>
<dbReference type="InterPro" id="IPR027417">
    <property type="entry name" value="P-loop_NTPase"/>
</dbReference>
<dbReference type="AlphaFoldDB" id="A0A6M0CLD3"/>
<proteinExistence type="predicted"/>
<keyword evidence="1" id="KW-0808">Transferase</keyword>
<dbReference type="GO" id="GO:0016301">
    <property type="term" value="F:kinase activity"/>
    <property type="evidence" value="ECO:0007669"/>
    <property type="project" value="UniProtKB-KW"/>
</dbReference>
<dbReference type="InterPro" id="IPR052922">
    <property type="entry name" value="Cytidylate_Kinase-2"/>
</dbReference>
<gene>
    <name evidence="1" type="ORF">GWK10_05520</name>
</gene>
<evidence type="ECO:0000313" key="2">
    <source>
        <dbReference type="Proteomes" id="UP000474296"/>
    </source>
</evidence>